<reference evidence="2" key="2">
    <citation type="submission" date="2015-01" db="EMBL/GenBank/DDBJ databases">
        <title>Evolutionary Origins and Diversification of the Mycorrhizal Mutualists.</title>
        <authorList>
            <consortium name="DOE Joint Genome Institute"/>
            <consortium name="Mycorrhizal Genomics Consortium"/>
            <person name="Kohler A."/>
            <person name="Kuo A."/>
            <person name="Nagy L.G."/>
            <person name="Floudas D."/>
            <person name="Copeland A."/>
            <person name="Barry K.W."/>
            <person name="Cichocki N."/>
            <person name="Veneault-Fourrey C."/>
            <person name="LaButti K."/>
            <person name="Lindquist E.A."/>
            <person name="Lipzen A."/>
            <person name="Lundell T."/>
            <person name="Morin E."/>
            <person name="Murat C."/>
            <person name="Riley R."/>
            <person name="Ohm R."/>
            <person name="Sun H."/>
            <person name="Tunlid A."/>
            <person name="Henrissat B."/>
            <person name="Grigoriev I.V."/>
            <person name="Hibbett D.S."/>
            <person name="Martin F."/>
        </authorList>
    </citation>
    <scope>NUCLEOTIDE SEQUENCE [LARGE SCALE GENOMIC DNA]</scope>
    <source>
        <strain evidence="2">Marx 270</strain>
    </source>
</reference>
<keyword evidence="2" id="KW-1185">Reference proteome</keyword>
<evidence type="ECO:0000313" key="1">
    <source>
        <dbReference type="EMBL" id="KIO11882.1"/>
    </source>
</evidence>
<evidence type="ECO:0000313" key="2">
    <source>
        <dbReference type="Proteomes" id="UP000054217"/>
    </source>
</evidence>
<gene>
    <name evidence="1" type="ORF">M404DRAFT_7185</name>
</gene>
<accession>A0A0C3KQU9</accession>
<proteinExistence type="predicted"/>
<dbReference type="HOGENOM" id="CLU_1235467_0_0_1"/>
<dbReference type="InParanoid" id="A0A0C3KQU9"/>
<dbReference type="AlphaFoldDB" id="A0A0C3KQU9"/>
<protein>
    <submittedName>
        <fullName evidence="1">Uncharacterized protein</fullName>
    </submittedName>
</protein>
<sequence length="224" mass="24646">MANALEPGLGRPFLTVTEPLNATCGVEIVNQRGGTRHREGRWQAERTYETTGTTTIVQYLPSTPQAHAISQYPSCLRFGRKLSLLRGVHSAVLERVPKKGPICDADGVILSSYSSNDLIVLLKLVLTLQPNPNVAFTSIELEQEKRDEKGVAFLSTTRWFDIRRQTFTACTAAKRARQRFCPASMPTKKAYEELCLVATFASGVCTSHHWLSTTSSAAIAAGLY</sequence>
<dbReference type="Proteomes" id="UP000054217">
    <property type="component" value="Unassembled WGS sequence"/>
</dbReference>
<name>A0A0C3KQU9_PISTI</name>
<organism evidence="1 2">
    <name type="scientific">Pisolithus tinctorius Marx 270</name>
    <dbReference type="NCBI Taxonomy" id="870435"/>
    <lineage>
        <taxon>Eukaryota</taxon>
        <taxon>Fungi</taxon>
        <taxon>Dikarya</taxon>
        <taxon>Basidiomycota</taxon>
        <taxon>Agaricomycotina</taxon>
        <taxon>Agaricomycetes</taxon>
        <taxon>Agaricomycetidae</taxon>
        <taxon>Boletales</taxon>
        <taxon>Sclerodermatineae</taxon>
        <taxon>Pisolithaceae</taxon>
        <taxon>Pisolithus</taxon>
    </lineage>
</organism>
<reference evidence="1 2" key="1">
    <citation type="submission" date="2014-04" db="EMBL/GenBank/DDBJ databases">
        <authorList>
            <consortium name="DOE Joint Genome Institute"/>
            <person name="Kuo A."/>
            <person name="Kohler A."/>
            <person name="Costa M.D."/>
            <person name="Nagy L.G."/>
            <person name="Floudas D."/>
            <person name="Copeland A."/>
            <person name="Barry K.W."/>
            <person name="Cichocki N."/>
            <person name="Veneault-Fourrey C."/>
            <person name="LaButti K."/>
            <person name="Lindquist E.A."/>
            <person name="Lipzen A."/>
            <person name="Lundell T."/>
            <person name="Morin E."/>
            <person name="Murat C."/>
            <person name="Sun H."/>
            <person name="Tunlid A."/>
            <person name="Henrissat B."/>
            <person name="Grigoriev I.V."/>
            <person name="Hibbett D.S."/>
            <person name="Martin F."/>
            <person name="Nordberg H.P."/>
            <person name="Cantor M.N."/>
            <person name="Hua S.X."/>
        </authorList>
    </citation>
    <scope>NUCLEOTIDE SEQUENCE [LARGE SCALE GENOMIC DNA]</scope>
    <source>
        <strain evidence="1 2">Marx 270</strain>
    </source>
</reference>
<dbReference type="EMBL" id="KN831949">
    <property type="protein sequence ID" value="KIO11882.1"/>
    <property type="molecule type" value="Genomic_DNA"/>
</dbReference>